<name>A0A096CEC0_9BACT</name>
<dbReference type="GO" id="GO:0016740">
    <property type="term" value="F:transferase activity"/>
    <property type="evidence" value="ECO:0007669"/>
    <property type="project" value="UniProtKB-KW"/>
</dbReference>
<dbReference type="PANTHER" id="PTHR43179">
    <property type="entry name" value="RHAMNOSYLTRANSFERASE WBBL"/>
    <property type="match status" value="1"/>
</dbReference>
<dbReference type="Pfam" id="PF00535">
    <property type="entry name" value="Glycos_transf_2"/>
    <property type="match status" value="1"/>
</dbReference>
<comment type="caution">
    <text evidence="2">The sequence shown here is derived from an EMBL/GenBank/DDBJ whole genome shotgun (WGS) entry which is preliminary data.</text>
</comment>
<dbReference type="EMBL" id="JRNQ01000073">
    <property type="protein sequence ID" value="KGF43604.1"/>
    <property type="molecule type" value="Genomic_DNA"/>
</dbReference>
<dbReference type="InterPro" id="IPR029044">
    <property type="entry name" value="Nucleotide-diphossugar_trans"/>
</dbReference>
<evidence type="ECO:0000313" key="3">
    <source>
        <dbReference type="Proteomes" id="UP000029525"/>
    </source>
</evidence>
<evidence type="ECO:0000259" key="1">
    <source>
        <dbReference type="Pfam" id="PF00535"/>
    </source>
</evidence>
<protein>
    <submittedName>
        <fullName evidence="2">Glycosyl transferase family 2</fullName>
    </submittedName>
</protein>
<dbReference type="CDD" id="cd04186">
    <property type="entry name" value="GT_2_like_c"/>
    <property type="match status" value="1"/>
</dbReference>
<dbReference type="Proteomes" id="UP000029525">
    <property type="component" value="Unassembled WGS sequence"/>
</dbReference>
<keyword evidence="2" id="KW-0808">Transferase</keyword>
<gene>
    <name evidence="2" type="ORF">HMPREF0647_09605</name>
</gene>
<accession>A0A096CEC0</accession>
<sequence>MNINVSIIIVNYNTKDLTQDCIDSIRQRTSGVSYEIVVVDNSSTDGSKEHFIKDDSITYIYNDQNLGFGRANNIGIRASHGEYVFLLNSDTIILNNAISLFYEYAMLHPNMVLGCYLQDKDGRYSPSFHYFPAFTITEFLRRKLCLKKYIAVDYKEHDVECLCGADMFIPRFVIDKVGGFDENIFLYGEEGELQYRMHKQHIVRHIINTPQIIHLEGKSMEDTLEKLKIKYESHFYVLSKYMARTPLKLAKLYYYFRFILRYWRKRQDKEIQSILSIFK</sequence>
<dbReference type="RefSeq" id="WP_036868238.1">
    <property type="nucleotide sequence ID" value="NZ_JRNQ01000073.1"/>
</dbReference>
<evidence type="ECO:0000313" key="2">
    <source>
        <dbReference type="EMBL" id="KGF43604.1"/>
    </source>
</evidence>
<proteinExistence type="predicted"/>
<dbReference type="InterPro" id="IPR001173">
    <property type="entry name" value="Glyco_trans_2-like"/>
</dbReference>
<dbReference type="OrthoDB" id="9771846at2"/>
<dbReference type="SUPFAM" id="SSF53448">
    <property type="entry name" value="Nucleotide-diphospho-sugar transferases"/>
    <property type="match status" value="1"/>
</dbReference>
<organism evidence="2 3">
    <name type="scientific">Prevotella bivia DNF00320</name>
    <dbReference type="NCBI Taxonomy" id="1401068"/>
    <lineage>
        <taxon>Bacteria</taxon>
        <taxon>Pseudomonadati</taxon>
        <taxon>Bacteroidota</taxon>
        <taxon>Bacteroidia</taxon>
        <taxon>Bacteroidales</taxon>
        <taxon>Prevotellaceae</taxon>
        <taxon>Prevotella</taxon>
    </lineage>
</organism>
<dbReference type="Gene3D" id="3.90.550.10">
    <property type="entry name" value="Spore Coat Polysaccharide Biosynthesis Protein SpsA, Chain A"/>
    <property type="match status" value="1"/>
</dbReference>
<reference evidence="2 3" key="1">
    <citation type="submission" date="2014-07" db="EMBL/GenBank/DDBJ databases">
        <authorList>
            <person name="McCorrison J."/>
            <person name="Sanka R."/>
            <person name="Torralba M."/>
            <person name="Gillis M."/>
            <person name="Haft D.H."/>
            <person name="Methe B."/>
            <person name="Sutton G."/>
            <person name="Nelson K.E."/>
        </authorList>
    </citation>
    <scope>NUCLEOTIDE SEQUENCE [LARGE SCALE GENOMIC DNA]</scope>
    <source>
        <strain evidence="2 3">DNF00320</strain>
    </source>
</reference>
<feature type="domain" description="Glycosyltransferase 2-like" evidence="1">
    <location>
        <begin position="6"/>
        <end position="142"/>
    </location>
</feature>
<dbReference type="PANTHER" id="PTHR43179:SF7">
    <property type="entry name" value="RHAMNOSYLTRANSFERASE WBBL"/>
    <property type="match status" value="1"/>
</dbReference>
<dbReference type="AlphaFoldDB" id="A0A096CEC0"/>